<dbReference type="InterPro" id="IPR016041">
    <property type="entry name" value="Ac-CoA_synth_d_su_TIM-brl"/>
</dbReference>
<accession>X0V5F8</accession>
<gene>
    <name evidence="2" type="ORF">S01H1_19660</name>
</gene>
<dbReference type="AlphaFoldDB" id="X0V5F8"/>
<evidence type="ECO:0000259" key="1">
    <source>
        <dbReference type="Pfam" id="PF03599"/>
    </source>
</evidence>
<dbReference type="Gene3D" id="3.20.20.20">
    <property type="entry name" value="Dihydropteroate synthase-like"/>
    <property type="match status" value="1"/>
</dbReference>
<reference evidence="2" key="1">
    <citation type="journal article" date="2014" name="Front. Microbiol.">
        <title>High frequency of phylogenetically diverse reductive dehalogenase-homologous genes in deep subseafloor sedimentary metagenomes.</title>
        <authorList>
            <person name="Kawai M."/>
            <person name="Futagami T."/>
            <person name="Toyoda A."/>
            <person name="Takaki Y."/>
            <person name="Nishi S."/>
            <person name="Hori S."/>
            <person name="Arai W."/>
            <person name="Tsubouchi T."/>
            <person name="Morono Y."/>
            <person name="Uchiyama I."/>
            <person name="Ito T."/>
            <person name="Fujiyama A."/>
            <person name="Inagaki F."/>
            <person name="Takami H."/>
        </authorList>
    </citation>
    <scope>NUCLEOTIDE SEQUENCE</scope>
    <source>
        <strain evidence="2">Expedition CK06-06</strain>
    </source>
</reference>
<feature type="domain" description="CO dehydrogenase/acetyl-CoA synthase delta subunit TIM barrel" evidence="1">
    <location>
        <begin position="22"/>
        <end position="166"/>
    </location>
</feature>
<name>X0V5F8_9ZZZZ</name>
<dbReference type="PANTHER" id="PTHR36214">
    <property type="match status" value="1"/>
</dbReference>
<sequence length="171" mass="19336">MVFELPKINYTGEIKEVELGLNKIKVGGEKIYPFCSFEGNMPNLPKIAMEVLDIPPEDWPETCIKPFKDAVDNPGKWAKKCVDEYKVEMICLLLEGIDPDGKNRSVEDTVKTVKEVLDNINVPLIVWGCEKDEKDVEVLRKIAEEFEGKNLILGPVVDNNYKKLGEGRIQA</sequence>
<dbReference type="Pfam" id="PF03599">
    <property type="entry name" value="CdhD"/>
    <property type="match status" value="1"/>
</dbReference>
<dbReference type="InterPro" id="IPR051069">
    <property type="entry name" value="ACDS_complex_subunit"/>
</dbReference>
<proteinExistence type="predicted"/>
<protein>
    <recommendedName>
        <fullName evidence="1">CO dehydrogenase/acetyl-CoA synthase delta subunit TIM barrel domain-containing protein</fullName>
    </recommendedName>
</protein>
<comment type="caution">
    <text evidence="2">The sequence shown here is derived from an EMBL/GenBank/DDBJ whole genome shotgun (WGS) entry which is preliminary data.</text>
</comment>
<dbReference type="PANTHER" id="PTHR36214:SF5">
    <property type="entry name" value="ACETYL-COA DECARBONYLASE_SYNTHASE COMPLEX SUBUNIT DELTA"/>
    <property type="match status" value="1"/>
</dbReference>
<organism evidence="2">
    <name type="scientific">marine sediment metagenome</name>
    <dbReference type="NCBI Taxonomy" id="412755"/>
    <lineage>
        <taxon>unclassified sequences</taxon>
        <taxon>metagenomes</taxon>
        <taxon>ecological metagenomes</taxon>
    </lineage>
</organism>
<feature type="non-terminal residue" evidence="2">
    <location>
        <position position="171"/>
    </location>
</feature>
<dbReference type="InterPro" id="IPR011005">
    <property type="entry name" value="Dihydropteroate_synth-like_sf"/>
</dbReference>
<dbReference type="EMBL" id="BARS01010647">
    <property type="protein sequence ID" value="GAF95880.1"/>
    <property type="molecule type" value="Genomic_DNA"/>
</dbReference>
<evidence type="ECO:0000313" key="2">
    <source>
        <dbReference type="EMBL" id="GAF95880.1"/>
    </source>
</evidence>